<dbReference type="CDD" id="cd08071">
    <property type="entry name" value="MPN_DUF2466"/>
    <property type="match status" value="1"/>
</dbReference>
<dbReference type="InterPro" id="IPR001405">
    <property type="entry name" value="UPF0758"/>
</dbReference>
<evidence type="ECO:0000256" key="1">
    <source>
        <dbReference type="ARBA" id="ARBA00022670"/>
    </source>
</evidence>
<reference evidence="8 9" key="1">
    <citation type="submission" date="2015-07" db="EMBL/GenBank/DDBJ databases">
        <title>Draft genome sequence of the Amantichitinum ursilacus IGB-41, a new chitin-degrading bacterium.</title>
        <authorList>
            <person name="Kirstahler P."/>
            <person name="Guenther M."/>
            <person name="Grumaz C."/>
            <person name="Rupp S."/>
            <person name="Zibek S."/>
            <person name="Sohn K."/>
        </authorList>
    </citation>
    <scope>NUCLEOTIDE SEQUENCE [LARGE SCALE GENOMIC DNA]</scope>
    <source>
        <strain evidence="8 9">IGB-41</strain>
    </source>
</reference>
<dbReference type="InterPro" id="IPR010994">
    <property type="entry name" value="RuvA_2-like"/>
</dbReference>
<name>A0A0N0GMY4_9NEIS</name>
<dbReference type="InterPro" id="IPR046778">
    <property type="entry name" value="UPF0758_N"/>
</dbReference>
<dbReference type="InterPro" id="IPR037518">
    <property type="entry name" value="MPN"/>
</dbReference>
<evidence type="ECO:0000256" key="4">
    <source>
        <dbReference type="ARBA" id="ARBA00022833"/>
    </source>
</evidence>
<dbReference type="InterPro" id="IPR025657">
    <property type="entry name" value="RadC_JAB"/>
</dbReference>
<proteinExistence type="inferred from homology"/>
<dbReference type="PATRIC" id="fig|857265.3.peg.3057"/>
<keyword evidence="9" id="KW-1185">Reference proteome</keyword>
<sequence length="224" mass="24652">MHILAWPTAERPREKLLQRGGSALSDAELLAIFLRVGVPGSSAVDIARQMLQRFGSLNGIFAAPQSELCSIPGMGDAKFAQLQAVLELSRRTLREQMQHGDALTHPAAVRDYLRLLLRQRKVECFVVVMLDNAMRVTEVVELSQGTLKQAHVYPQEVARQALLHHASAVIVAHNHPSGRAEPSMADIALTSHLNQALKMLDIQLIDHWIVAGEQLVSLAELGEL</sequence>
<keyword evidence="5" id="KW-0482">Metalloprotease</keyword>
<evidence type="ECO:0000256" key="5">
    <source>
        <dbReference type="ARBA" id="ARBA00023049"/>
    </source>
</evidence>
<dbReference type="GO" id="GO:0006508">
    <property type="term" value="P:proteolysis"/>
    <property type="evidence" value="ECO:0007669"/>
    <property type="project" value="UniProtKB-KW"/>
</dbReference>
<evidence type="ECO:0000256" key="3">
    <source>
        <dbReference type="ARBA" id="ARBA00022801"/>
    </source>
</evidence>
<gene>
    <name evidence="8" type="ORF">WG78_14865</name>
</gene>
<dbReference type="NCBIfam" id="NF000642">
    <property type="entry name" value="PRK00024.1"/>
    <property type="match status" value="1"/>
</dbReference>
<keyword evidence="1" id="KW-0645">Protease</keyword>
<dbReference type="Gene3D" id="1.10.150.20">
    <property type="entry name" value="5' to 3' exonuclease, C-terminal subdomain"/>
    <property type="match status" value="1"/>
</dbReference>
<dbReference type="PROSITE" id="PS50249">
    <property type="entry name" value="MPN"/>
    <property type="match status" value="1"/>
</dbReference>
<dbReference type="GO" id="GO:0046872">
    <property type="term" value="F:metal ion binding"/>
    <property type="evidence" value="ECO:0007669"/>
    <property type="project" value="UniProtKB-KW"/>
</dbReference>
<dbReference type="PANTHER" id="PTHR30471:SF3">
    <property type="entry name" value="UPF0758 PROTEIN YEES-RELATED"/>
    <property type="match status" value="1"/>
</dbReference>
<dbReference type="AlphaFoldDB" id="A0A0N0GMY4"/>
<dbReference type="PROSITE" id="PS01302">
    <property type="entry name" value="UPF0758"/>
    <property type="match status" value="1"/>
</dbReference>
<protein>
    <recommendedName>
        <fullName evidence="7">MPN domain-containing protein</fullName>
    </recommendedName>
</protein>
<dbReference type="STRING" id="857265.WG78_14865"/>
<feature type="domain" description="MPN" evidence="7">
    <location>
        <begin position="102"/>
        <end position="224"/>
    </location>
</feature>
<keyword evidence="4" id="KW-0862">Zinc</keyword>
<keyword evidence="2" id="KW-0479">Metal-binding</keyword>
<evidence type="ECO:0000313" key="8">
    <source>
        <dbReference type="EMBL" id="KPC51958.1"/>
    </source>
</evidence>
<organism evidence="8 9">
    <name type="scientific">Amantichitinum ursilacus</name>
    <dbReference type="NCBI Taxonomy" id="857265"/>
    <lineage>
        <taxon>Bacteria</taxon>
        <taxon>Pseudomonadati</taxon>
        <taxon>Pseudomonadota</taxon>
        <taxon>Betaproteobacteria</taxon>
        <taxon>Neisseriales</taxon>
        <taxon>Chitinibacteraceae</taxon>
        <taxon>Amantichitinum</taxon>
    </lineage>
</organism>
<dbReference type="SUPFAM" id="SSF47781">
    <property type="entry name" value="RuvA domain 2-like"/>
    <property type="match status" value="1"/>
</dbReference>
<accession>A0A0N0GMY4</accession>
<evidence type="ECO:0000256" key="6">
    <source>
        <dbReference type="RuleBase" id="RU003797"/>
    </source>
</evidence>
<evidence type="ECO:0000256" key="2">
    <source>
        <dbReference type="ARBA" id="ARBA00022723"/>
    </source>
</evidence>
<dbReference type="RefSeq" id="WP_053938611.1">
    <property type="nucleotide sequence ID" value="NZ_LAQT01000011.1"/>
</dbReference>
<dbReference type="NCBIfam" id="TIGR00608">
    <property type="entry name" value="radc"/>
    <property type="match status" value="1"/>
</dbReference>
<comment type="caution">
    <text evidence="8">The sequence shown here is derived from an EMBL/GenBank/DDBJ whole genome shotgun (WGS) entry which is preliminary data.</text>
</comment>
<evidence type="ECO:0000313" key="9">
    <source>
        <dbReference type="Proteomes" id="UP000037939"/>
    </source>
</evidence>
<dbReference type="GO" id="GO:0008237">
    <property type="term" value="F:metallopeptidase activity"/>
    <property type="evidence" value="ECO:0007669"/>
    <property type="project" value="UniProtKB-KW"/>
</dbReference>
<dbReference type="Pfam" id="PF20582">
    <property type="entry name" value="UPF0758_N"/>
    <property type="match status" value="1"/>
</dbReference>
<dbReference type="OrthoDB" id="9804482at2"/>
<dbReference type="PANTHER" id="PTHR30471">
    <property type="entry name" value="DNA REPAIR PROTEIN RADC"/>
    <property type="match status" value="1"/>
</dbReference>
<dbReference type="EMBL" id="LAQT01000011">
    <property type="protein sequence ID" value="KPC51958.1"/>
    <property type="molecule type" value="Genomic_DNA"/>
</dbReference>
<dbReference type="Pfam" id="PF04002">
    <property type="entry name" value="RadC"/>
    <property type="match status" value="1"/>
</dbReference>
<keyword evidence="3" id="KW-0378">Hydrolase</keyword>
<comment type="similarity">
    <text evidence="6">Belongs to the UPF0758 family.</text>
</comment>
<dbReference type="Proteomes" id="UP000037939">
    <property type="component" value="Unassembled WGS sequence"/>
</dbReference>
<evidence type="ECO:0000259" key="7">
    <source>
        <dbReference type="PROSITE" id="PS50249"/>
    </source>
</evidence>
<dbReference type="Gene3D" id="3.40.140.10">
    <property type="entry name" value="Cytidine Deaminase, domain 2"/>
    <property type="match status" value="1"/>
</dbReference>
<dbReference type="InterPro" id="IPR020891">
    <property type="entry name" value="UPF0758_CS"/>
</dbReference>
<dbReference type="SUPFAM" id="SSF102712">
    <property type="entry name" value="JAB1/MPN domain"/>
    <property type="match status" value="1"/>
</dbReference>